<dbReference type="PANTHER" id="PTHR16453">
    <property type="entry name" value="WD40 DOMAIN-CONTAINING PROTEIN MIO FAMILY MEMBER"/>
    <property type="match status" value="1"/>
</dbReference>
<feature type="compositionally biased region" description="Pro residues" evidence="4">
    <location>
        <begin position="161"/>
        <end position="177"/>
    </location>
</feature>
<dbReference type="Proteomes" id="UP000759537">
    <property type="component" value="Unassembled WGS sequence"/>
</dbReference>
<keyword evidence="8" id="KW-1185">Reference proteome</keyword>
<protein>
    <submittedName>
        <fullName evidence="7">Uncharacterized protein</fullName>
    </submittedName>
</protein>
<evidence type="ECO:0000256" key="4">
    <source>
        <dbReference type="SAM" id="MobiDB-lite"/>
    </source>
</evidence>
<dbReference type="SUPFAM" id="SSF50978">
    <property type="entry name" value="WD40 repeat-like"/>
    <property type="match status" value="1"/>
</dbReference>
<comment type="similarity">
    <text evidence="1">Belongs to the WD repeat mio family.</text>
</comment>
<dbReference type="SMART" id="SM00320">
    <property type="entry name" value="WD40"/>
    <property type="match status" value="4"/>
</dbReference>
<dbReference type="InterPro" id="IPR031488">
    <property type="entry name" value="Zn_ribbon_mio"/>
</dbReference>
<dbReference type="InterPro" id="IPR001680">
    <property type="entry name" value="WD40_rpt"/>
</dbReference>
<sequence length="1144" mass="125551">MTSHSEKRIAWSPLGQNRFIVRGGSQITLYDWSLGDSLIHHVASQQDLQSMRCFAWSPDPTVDNLVAVGFGSGRVDLLRLESTRHIHEHTSSRSSHAPLTPKAPRACTSLAFCGASPRYLAVGLEKLRNDPSLMIWDVHSHTSTSTLVLTPEASSPTHIVAPPPSPARPLSGLPPSPRAQHPIPRTELSSRADPRLLQAHSQNESVHSLTWLPQSNHLLVAGLSQRLLRLFDLRSSAPAVAHAPGRVSALSSDPFEPNHLAAAGDGVVTVWDVRKLPTPLLVFSERDALADGTRIQNSGVRRVIDLEFSSVRRGVLATLGQDASYVRLWNITKTELFDAPPTIRASDVARTPKMSWTNATSMLPWSASGGSLPVTTDSAQPSPNASYSLVLSDTRKSRRFHASLDSFALMPATRSNPLVVSLMAITKDDDLETANVHDTPIHAQWSARGNMSISVGSAYRIFSSVRPGETIPEPWSIQPTIVTEGSGFSPFPIEVSRGRSSRPSPYQPTFGRGDEDGFPALTSARPSPKPSPRFKPSPLPVPKSKEGAVSPAYRSVPASPYSKGNVELPSSPGPASLPLPSPASGSRHIAGTSKSSERNASSSRTRSAGSRAWRRVIDRTQALVDEDISMIMRQRVIMGYGLSHPAHNVVILKEAKGEQGERALVEMWSWVDYARRMLEVPAVHLNGYNFANQGIQGIWEGFLSSIPDPAPSNSTGTVPLLEPLVVEGVQSISRSQSHRGKNRADLPSDFAAALLLLSAYYKTDAVALESSDWKPTVSTTKLTQRQFALQLCGWSLKNEDISAVINKWEKDGRQSQAACWLVFLGRHSKAMDILMRSRDSSHNIMSGTLAALTPATVKTPELRHQYERLIMRLEDPYFRAMLTYLALGDWADVLEEEHIPLRERLAIALQFLEDDALSAYLRRIAEASVSHGDVEGIIVTGLTASGMQLLQNYVDRTGDVQTAAILGAYVHPHQLKDVRVDQWLDAYRDLLDGWKFFHHRCQLDIDRGQMLQDFRQDTDREPIQLVPPQILIRCNYCNEVISEPRGVSMASGATACPFCNRPLPRCSVCLMTLGIIPDSTRNGQLAHHNTPMRDSVDDAIVFCQTCRHGGHAAHILEWFYGEAGAKSRGTCAVADCDHRCADEF</sequence>
<feature type="region of interest" description="Disordered" evidence="4">
    <location>
        <begin position="488"/>
        <end position="612"/>
    </location>
</feature>
<dbReference type="OrthoDB" id="341486at2759"/>
<evidence type="ECO:0000313" key="8">
    <source>
        <dbReference type="Proteomes" id="UP000759537"/>
    </source>
</evidence>
<proteinExistence type="inferred from homology"/>
<dbReference type="Gene3D" id="2.130.10.10">
    <property type="entry name" value="YVTN repeat-like/Quinoprotein amine dehydrogenase"/>
    <property type="match status" value="2"/>
</dbReference>
<evidence type="ECO:0000256" key="1">
    <source>
        <dbReference type="ARBA" id="ARBA00009713"/>
    </source>
</evidence>
<keyword evidence="2" id="KW-0853">WD repeat</keyword>
<feature type="compositionally biased region" description="Pro residues" evidence="4">
    <location>
        <begin position="571"/>
        <end position="581"/>
    </location>
</feature>
<dbReference type="EMBL" id="WHVB01000005">
    <property type="protein sequence ID" value="KAF8482673.1"/>
    <property type="molecule type" value="Genomic_DNA"/>
</dbReference>
<dbReference type="Pfam" id="PF17034">
    <property type="entry name" value="zinc_ribbon_16"/>
    <property type="match status" value="1"/>
</dbReference>
<evidence type="ECO:0000256" key="3">
    <source>
        <dbReference type="ARBA" id="ARBA00022737"/>
    </source>
</evidence>
<keyword evidence="3" id="KW-0677">Repeat</keyword>
<dbReference type="InterPro" id="IPR015943">
    <property type="entry name" value="WD40/YVTN_repeat-like_dom_sf"/>
</dbReference>
<name>A0A9P5MZW0_9AGAM</name>
<feature type="domain" description="GATOR2 complex protein MIO zinc-ribbon like" evidence="5">
    <location>
        <begin position="1049"/>
        <end position="1141"/>
    </location>
</feature>
<dbReference type="PANTHER" id="PTHR16453:SF9">
    <property type="entry name" value="GATOR COMPLEX PROTEIN MIOS"/>
    <property type="match status" value="1"/>
</dbReference>
<dbReference type="CDD" id="cd16691">
    <property type="entry name" value="mRING-H2-C3H3C2_Mio"/>
    <property type="match status" value="1"/>
</dbReference>
<dbReference type="InterPro" id="IPR037593">
    <property type="entry name" value="MIOS/Sea4"/>
</dbReference>
<feature type="domain" description="MIOS-like alpha-solenoid" evidence="6">
    <location>
        <begin position="775"/>
        <end position="911"/>
    </location>
</feature>
<comment type="caution">
    <text evidence="7">The sequence shown here is derived from an EMBL/GenBank/DDBJ whole genome shotgun (WGS) entry which is preliminary data.</text>
</comment>
<dbReference type="GO" id="GO:0005737">
    <property type="term" value="C:cytoplasm"/>
    <property type="evidence" value="ECO:0007669"/>
    <property type="project" value="TreeGrafter"/>
</dbReference>
<feature type="region of interest" description="Disordered" evidence="4">
    <location>
        <begin position="154"/>
        <end position="185"/>
    </location>
</feature>
<feature type="compositionally biased region" description="Pro residues" evidence="4">
    <location>
        <begin position="527"/>
        <end position="541"/>
    </location>
</feature>
<dbReference type="InterPro" id="IPR036322">
    <property type="entry name" value="WD40_repeat_dom_sf"/>
</dbReference>
<reference evidence="7" key="2">
    <citation type="journal article" date="2020" name="Nat. Commun.">
        <title>Large-scale genome sequencing of mycorrhizal fungi provides insights into the early evolution of symbiotic traits.</title>
        <authorList>
            <person name="Miyauchi S."/>
            <person name="Kiss E."/>
            <person name="Kuo A."/>
            <person name="Drula E."/>
            <person name="Kohler A."/>
            <person name="Sanchez-Garcia M."/>
            <person name="Morin E."/>
            <person name="Andreopoulos B."/>
            <person name="Barry K.W."/>
            <person name="Bonito G."/>
            <person name="Buee M."/>
            <person name="Carver A."/>
            <person name="Chen C."/>
            <person name="Cichocki N."/>
            <person name="Clum A."/>
            <person name="Culley D."/>
            <person name="Crous P.W."/>
            <person name="Fauchery L."/>
            <person name="Girlanda M."/>
            <person name="Hayes R.D."/>
            <person name="Keri Z."/>
            <person name="LaButti K."/>
            <person name="Lipzen A."/>
            <person name="Lombard V."/>
            <person name="Magnuson J."/>
            <person name="Maillard F."/>
            <person name="Murat C."/>
            <person name="Nolan M."/>
            <person name="Ohm R.A."/>
            <person name="Pangilinan J."/>
            <person name="Pereira M.F."/>
            <person name="Perotto S."/>
            <person name="Peter M."/>
            <person name="Pfister S."/>
            <person name="Riley R."/>
            <person name="Sitrit Y."/>
            <person name="Stielow J.B."/>
            <person name="Szollosi G."/>
            <person name="Zifcakova L."/>
            <person name="Stursova M."/>
            <person name="Spatafora J.W."/>
            <person name="Tedersoo L."/>
            <person name="Vaario L.M."/>
            <person name="Yamada A."/>
            <person name="Yan M."/>
            <person name="Wang P."/>
            <person name="Xu J."/>
            <person name="Bruns T."/>
            <person name="Baldrian P."/>
            <person name="Vilgalys R."/>
            <person name="Dunand C."/>
            <person name="Henrissat B."/>
            <person name="Grigoriev I.V."/>
            <person name="Hibbett D."/>
            <person name="Nagy L.G."/>
            <person name="Martin F.M."/>
        </authorList>
    </citation>
    <scope>NUCLEOTIDE SEQUENCE</scope>
    <source>
        <strain evidence="7">Prilba</strain>
    </source>
</reference>
<evidence type="ECO:0000313" key="7">
    <source>
        <dbReference type="EMBL" id="KAF8482673.1"/>
    </source>
</evidence>
<dbReference type="Pfam" id="PF21720">
    <property type="entry name" value="MIOS_WD40"/>
    <property type="match status" value="2"/>
</dbReference>
<dbReference type="Pfam" id="PF21719">
    <property type="entry name" value="MIOS_a-sol"/>
    <property type="match status" value="1"/>
</dbReference>
<evidence type="ECO:0000259" key="6">
    <source>
        <dbReference type="Pfam" id="PF21719"/>
    </source>
</evidence>
<feature type="compositionally biased region" description="Low complexity" evidence="4">
    <location>
        <begin position="598"/>
        <end position="611"/>
    </location>
</feature>
<evidence type="ECO:0000256" key="2">
    <source>
        <dbReference type="ARBA" id="ARBA00022574"/>
    </source>
</evidence>
<reference evidence="7" key="1">
    <citation type="submission" date="2019-10" db="EMBL/GenBank/DDBJ databases">
        <authorList>
            <consortium name="DOE Joint Genome Institute"/>
            <person name="Kuo A."/>
            <person name="Miyauchi S."/>
            <person name="Kiss E."/>
            <person name="Drula E."/>
            <person name="Kohler A."/>
            <person name="Sanchez-Garcia M."/>
            <person name="Andreopoulos B."/>
            <person name="Barry K.W."/>
            <person name="Bonito G."/>
            <person name="Buee M."/>
            <person name="Carver A."/>
            <person name="Chen C."/>
            <person name="Cichocki N."/>
            <person name="Clum A."/>
            <person name="Culley D."/>
            <person name="Crous P.W."/>
            <person name="Fauchery L."/>
            <person name="Girlanda M."/>
            <person name="Hayes R."/>
            <person name="Keri Z."/>
            <person name="LaButti K."/>
            <person name="Lipzen A."/>
            <person name="Lombard V."/>
            <person name="Magnuson J."/>
            <person name="Maillard F."/>
            <person name="Morin E."/>
            <person name="Murat C."/>
            <person name="Nolan M."/>
            <person name="Ohm R."/>
            <person name="Pangilinan J."/>
            <person name="Pereira M."/>
            <person name="Perotto S."/>
            <person name="Peter M."/>
            <person name="Riley R."/>
            <person name="Sitrit Y."/>
            <person name="Stielow B."/>
            <person name="Szollosi G."/>
            <person name="Zifcakova L."/>
            <person name="Stursova M."/>
            <person name="Spatafora J.W."/>
            <person name="Tedersoo L."/>
            <person name="Vaario L.-M."/>
            <person name="Yamada A."/>
            <person name="Yan M."/>
            <person name="Wang P."/>
            <person name="Xu J."/>
            <person name="Bruns T."/>
            <person name="Baldrian P."/>
            <person name="Vilgalys R."/>
            <person name="Henrissat B."/>
            <person name="Grigoriev I.V."/>
            <person name="Hibbett D."/>
            <person name="Nagy L.G."/>
            <person name="Martin F.M."/>
        </authorList>
    </citation>
    <scope>NUCLEOTIDE SEQUENCE</scope>
    <source>
        <strain evidence="7">Prilba</strain>
    </source>
</reference>
<dbReference type="AlphaFoldDB" id="A0A9P5MZW0"/>
<dbReference type="InterPro" id="IPR049092">
    <property type="entry name" value="MIOS_a-sol"/>
</dbReference>
<accession>A0A9P5MZW0</accession>
<dbReference type="GO" id="GO:1904263">
    <property type="term" value="P:positive regulation of TORC1 signaling"/>
    <property type="evidence" value="ECO:0007669"/>
    <property type="project" value="TreeGrafter"/>
</dbReference>
<organism evidence="7 8">
    <name type="scientific">Russula ochroleuca</name>
    <dbReference type="NCBI Taxonomy" id="152965"/>
    <lineage>
        <taxon>Eukaryota</taxon>
        <taxon>Fungi</taxon>
        <taxon>Dikarya</taxon>
        <taxon>Basidiomycota</taxon>
        <taxon>Agaricomycotina</taxon>
        <taxon>Agaricomycetes</taxon>
        <taxon>Russulales</taxon>
        <taxon>Russulaceae</taxon>
        <taxon>Russula</taxon>
    </lineage>
</organism>
<evidence type="ECO:0000259" key="5">
    <source>
        <dbReference type="Pfam" id="PF17034"/>
    </source>
</evidence>
<gene>
    <name evidence="7" type="ORF">DFH94DRAFT_728878</name>
</gene>